<dbReference type="InterPro" id="IPR006501">
    <property type="entry name" value="Pectinesterase_inhib_dom"/>
</dbReference>
<evidence type="ECO:0000256" key="6">
    <source>
        <dbReference type="ARBA" id="ARBA00022512"/>
    </source>
</evidence>
<dbReference type="SUPFAM" id="SSF51126">
    <property type="entry name" value="Pectin lyase-like"/>
    <property type="match status" value="1"/>
</dbReference>
<reference evidence="14" key="1">
    <citation type="submission" date="2024-03" db="EMBL/GenBank/DDBJ databases">
        <title>WGS assembly of Saponaria officinalis var. Norfolk2.</title>
        <authorList>
            <person name="Jenkins J."/>
            <person name="Shu S."/>
            <person name="Grimwood J."/>
            <person name="Barry K."/>
            <person name="Goodstein D."/>
            <person name="Schmutz J."/>
            <person name="Leebens-Mack J."/>
            <person name="Osbourn A."/>
        </authorList>
    </citation>
    <scope>NUCLEOTIDE SEQUENCE [LARGE SCALE GENOMIC DNA]</scope>
    <source>
        <strain evidence="14">JIC</strain>
    </source>
</reference>
<evidence type="ECO:0000256" key="8">
    <source>
        <dbReference type="ARBA" id="ARBA00022801"/>
    </source>
</evidence>
<evidence type="ECO:0000256" key="10">
    <source>
        <dbReference type="ARBA" id="ARBA00023316"/>
    </source>
</evidence>
<keyword evidence="9" id="KW-0063">Aspartyl esterase</keyword>
<keyword evidence="12" id="KW-1133">Transmembrane helix</keyword>
<evidence type="ECO:0000256" key="7">
    <source>
        <dbReference type="ARBA" id="ARBA00022525"/>
    </source>
</evidence>
<dbReference type="SUPFAM" id="SSF101148">
    <property type="entry name" value="Plant invertase/pectin methylesterase inhibitor"/>
    <property type="match status" value="1"/>
</dbReference>
<evidence type="ECO:0000256" key="12">
    <source>
        <dbReference type="SAM" id="Phobius"/>
    </source>
</evidence>
<dbReference type="InterPro" id="IPR012334">
    <property type="entry name" value="Pectin_lyas_fold"/>
</dbReference>
<dbReference type="FunFam" id="1.20.140.40:FF:000001">
    <property type="entry name" value="Pectinesterase"/>
    <property type="match status" value="1"/>
</dbReference>
<accession>A0AAW1GLL1</accession>
<evidence type="ECO:0000256" key="3">
    <source>
        <dbReference type="ARBA" id="ARBA00006027"/>
    </source>
</evidence>
<keyword evidence="15" id="KW-1185">Reference proteome</keyword>
<dbReference type="InterPro" id="IPR035513">
    <property type="entry name" value="Invertase/methylesterase_inhib"/>
</dbReference>
<keyword evidence="8" id="KW-0378">Hydrolase</keyword>
<comment type="pathway">
    <text evidence="2">Glycan metabolism; pectin degradation; 2-dehydro-3-deoxy-D-gluconate from pectin: step 1/5.</text>
</comment>
<feature type="region of interest" description="Disordered" evidence="11">
    <location>
        <begin position="44"/>
        <end position="63"/>
    </location>
</feature>
<organism evidence="14 15">
    <name type="scientific">Saponaria officinalis</name>
    <name type="common">Common soapwort</name>
    <name type="synonym">Lychnis saponaria</name>
    <dbReference type="NCBI Taxonomy" id="3572"/>
    <lineage>
        <taxon>Eukaryota</taxon>
        <taxon>Viridiplantae</taxon>
        <taxon>Streptophyta</taxon>
        <taxon>Embryophyta</taxon>
        <taxon>Tracheophyta</taxon>
        <taxon>Spermatophyta</taxon>
        <taxon>Magnoliopsida</taxon>
        <taxon>eudicotyledons</taxon>
        <taxon>Gunneridae</taxon>
        <taxon>Pentapetalae</taxon>
        <taxon>Caryophyllales</taxon>
        <taxon>Caryophyllaceae</taxon>
        <taxon>Caryophylleae</taxon>
        <taxon>Saponaria</taxon>
    </lineage>
</organism>
<dbReference type="EC" id="3.1.1.11" evidence="5"/>
<dbReference type="AlphaFoldDB" id="A0AAW1GLL1"/>
<dbReference type="InterPro" id="IPR011050">
    <property type="entry name" value="Pectin_lyase_fold/virulence"/>
</dbReference>
<keyword evidence="12" id="KW-0472">Membrane</keyword>
<name>A0AAW1GLL1_SAPOF</name>
<evidence type="ECO:0000259" key="13">
    <source>
        <dbReference type="SMART" id="SM00856"/>
    </source>
</evidence>
<evidence type="ECO:0000256" key="5">
    <source>
        <dbReference type="ARBA" id="ARBA00013229"/>
    </source>
</evidence>
<evidence type="ECO:0000256" key="9">
    <source>
        <dbReference type="ARBA" id="ARBA00023085"/>
    </source>
</evidence>
<gene>
    <name evidence="14" type="ORF">RND81_14G061700</name>
</gene>
<evidence type="ECO:0000256" key="1">
    <source>
        <dbReference type="ARBA" id="ARBA00004191"/>
    </source>
</evidence>
<comment type="similarity">
    <text evidence="4">In the C-terminal section; belongs to the pectinesterase family.</text>
</comment>
<dbReference type="Pfam" id="PF01095">
    <property type="entry name" value="Pectinesterase"/>
    <property type="match status" value="1"/>
</dbReference>
<evidence type="ECO:0000313" key="15">
    <source>
        <dbReference type="Proteomes" id="UP001443914"/>
    </source>
</evidence>
<evidence type="ECO:0000313" key="14">
    <source>
        <dbReference type="EMBL" id="KAK9664694.1"/>
    </source>
</evidence>
<dbReference type="CDD" id="cd15798">
    <property type="entry name" value="PMEI-like_3"/>
    <property type="match status" value="1"/>
</dbReference>
<dbReference type="FunFam" id="2.160.20.10:FF:000029">
    <property type="entry name" value="Pectinesterase 4"/>
    <property type="match status" value="1"/>
</dbReference>
<feature type="compositionally biased region" description="Basic and acidic residues" evidence="11">
    <location>
        <begin position="44"/>
        <end position="58"/>
    </location>
</feature>
<feature type="transmembrane region" description="Helical" evidence="12">
    <location>
        <begin position="17"/>
        <end position="38"/>
    </location>
</feature>
<dbReference type="GO" id="GO:0030599">
    <property type="term" value="F:pectinesterase activity"/>
    <property type="evidence" value="ECO:0007669"/>
    <property type="project" value="UniProtKB-EC"/>
</dbReference>
<comment type="caution">
    <text evidence="14">The sequence shown here is derived from an EMBL/GenBank/DDBJ whole genome shotgun (WGS) entry which is preliminary data.</text>
</comment>
<comment type="similarity">
    <text evidence="3">In the N-terminal section; belongs to the PMEI family.</text>
</comment>
<evidence type="ECO:0000256" key="11">
    <source>
        <dbReference type="SAM" id="MobiDB-lite"/>
    </source>
</evidence>
<keyword evidence="12" id="KW-0812">Transmembrane</keyword>
<protein>
    <recommendedName>
        <fullName evidence="5">pectinesterase</fullName>
        <ecNumber evidence="5">3.1.1.11</ecNumber>
    </recommendedName>
</protein>
<dbReference type="GO" id="GO:0004857">
    <property type="term" value="F:enzyme inhibitor activity"/>
    <property type="evidence" value="ECO:0007669"/>
    <property type="project" value="InterPro"/>
</dbReference>
<keyword evidence="10" id="KW-0961">Cell wall biogenesis/degradation</keyword>
<evidence type="ECO:0000256" key="2">
    <source>
        <dbReference type="ARBA" id="ARBA00005184"/>
    </source>
</evidence>
<dbReference type="Pfam" id="PF04043">
    <property type="entry name" value="PMEI"/>
    <property type="match status" value="1"/>
</dbReference>
<proteinExistence type="inferred from homology"/>
<dbReference type="SMART" id="SM00856">
    <property type="entry name" value="PMEI"/>
    <property type="match status" value="1"/>
</dbReference>
<dbReference type="PANTHER" id="PTHR31707">
    <property type="entry name" value="PECTINESTERASE"/>
    <property type="match status" value="1"/>
</dbReference>
<dbReference type="EMBL" id="JBDFQZ010000014">
    <property type="protein sequence ID" value="KAK9664694.1"/>
    <property type="molecule type" value="Genomic_DNA"/>
</dbReference>
<dbReference type="Proteomes" id="UP001443914">
    <property type="component" value="Unassembled WGS sequence"/>
</dbReference>
<dbReference type="Gene3D" id="2.160.20.10">
    <property type="entry name" value="Single-stranded right-handed beta-helix, Pectin lyase-like"/>
    <property type="match status" value="1"/>
</dbReference>
<dbReference type="InterPro" id="IPR000070">
    <property type="entry name" value="Pectinesterase_cat"/>
</dbReference>
<sequence length="471" mass="52187">MSGDDGLNSAEKKKRRIAVLGVSSLMLIAMIAAVAIGIKDIGKKSHDSDHAGEDDHGDLSTSTKSVQSLCQTTDYRQTCLKSLSHTNTSDPKELIKSGFEAAMEKIKGALENSKTIKAAKDDPRTSGALEECQIVMEYAVTDLKRSVDQIGDFEFSKLDEYVENLRVWLSGALTFQESCIDAFENTTGNAGDEMKKLLNVSQQLTTNGLGMTTQISTLLKTLDIPGFGDLGRLLSEKPAIMGSNFIAKDIGFENSAGAEKHQAVALLVQSDMSIFYNCHMDGFKDTLYAHSHRQFYRHCSISGTVDFILGNAVAVFQNCRLIFRKPLETQSLTITAQGRINEKEPTGFVLQNCTIVSDPAYFPIRQKNKAYLGTPWKQFSRTIFMHSFLDDAIAPEGWKPWMGTFGEDTCFFSEYDNRGPGSEQSNRVKWTGIKKLNATEIKGFTPAKFFGDDKWIWSSQVPYEPGMILAQ</sequence>
<dbReference type="NCBIfam" id="TIGR01614">
    <property type="entry name" value="PME_inhib"/>
    <property type="match status" value="1"/>
</dbReference>
<keyword evidence="7" id="KW-0964">Secreted</keyword>
<comment type="subcellular location">
    <subcellularLocation>
        <location evidence="1">Secreted</location>
        <location evidence="1">Cell wall</location>
    </subcellularLocation>
</comment>
<feature type="domain" description="Pectinesterase inhibitor" evidence="13">
    <location>
        <begin position="61"/>
        <end position="211"/>
    </location>
</feature>
<keyword evidence="6" id="KW-0134">Cell wall</keyword>
<dbReference type="GO" id="GO:0042545">
    <property type="term" value="P:cell wall modification"/>
    <property type="evidence" value="ECO:0007669"/>
    <property type="project" value="InterPro"/>
</dbReference>
<evidence type="ECO:0000256" key="4">
    <source>
        <dbReference type="ARBA" id="ARBA00007786"/>
    </source>
</evidence>